<proteinExistence type="predicted"/>
<gene>
    <name evidence="1" type="ORF">UFOPK4293_00045</name>
</gene>
<sequence length="54" mass="5709">MPDALSAQAFSVVLPAAFAKFTAPADTAAMMMPSVNVPKRLKAMMEPLLDLLST</sequence>
<protein>
    <submittedName>
        <fullName evidence="1">Unannotated protein</fullName>
    </submittedName>
</protein>
<organism evidence="1">
    <name type="scientific">freshwater metagenome</name>
    <dbReference type="NCBI Taxonomy" id="449393"/>
    <lineage>
        <taxon>unclassified sequences</taxon>
        <taxon>metagenomes</taxon>
        <taxon>ecological metagenomes</taxon>
    </lineage>
</organism>
<dbReference type="EMBL" id="CAFBQH010000001">
    <property type="protein sequence ID" value="CAB5043907.1"/>
    <property type="molecule type" value="Genomic_DNA"/>
</dbReference>
<accession>A0A6J7SRW8</accession>
<evidence type="ECO:0000313" key="1">
    <source>
        <dbReference type="EMBL" id="CAB5043907.1"/>
    </source>
</evidence>
<name>A0A6J7SRW8_9ZZZZ</name>
<reference evidence="1" key="1">
    <citation type="submission" date="2020-05" db="EMBL/GenBank/DDBJ databases">
        <authorList>
            <person name="Chiriac C."/>
            <person name="Salcher M."/>
            <person name="Ghai R."/>
            <person name="Kavagutti S V."/>
        </authorList>
    </citation>
    <scope>NUCLEOTIDE SEQUENCE</scope>
</reference>
<dbReference type="AlphaFoldDB" id="A0A6J7SRW8"/>